<evidence type="ECO:0000313" key="2">
    <source>
        <dbReference type="Proteomes" id="UP000092574"/>
    </source>
</evidence>
<dbReference type="EMBL" id="CP015405">
    <property type="protein sequence ID" value="ANU74445.1"/>
    <property type="molecule type" value="Genomic_DNA"/>
</dbReference>
<dbReference type="OrthoDB" id="1978596at2"/>
<dbReference type="STRING" id="1796616.A4V09_00820"/>
<sequence length="791" mass="85805">MKAVKKIEISVLHKRTMPLVVYTMQGDTGREIECTVADWDIPTDATARVWVVKPSKKVVYDDCRIVENTVVFSLTNQMLAEPGVAICIIEFDSGEDVVSSFPFNLCIDGSARGDGIPSENESTVLEGMFEALGQDAIKALDAAKAEAAAANKSAQDTEKIKNDFTLTAQQAVADVNNAGQTQTQRVNTAGDTQVSCIQAEGTTQVQNVQATAAEIAADREQIHTNRDNTARLQRISAGAITRSAEGSFITLEDAADGMGFRQLEIPGETRQVTTTGAQLIDFEQCLKNWKSQYTQVGGRVYKITALGSGYQAPISFSTEDTKVTLSGNVRDISGSGYRIDLIDSAGNIVGRINKDIKSVTGLASKIRLNFAESGAGEYSDIMLNAGDTALPWEPYTGAAPSPSPEHPQEMKNVGKLNEQTGKYEVTITSCSRNLLDMSGAKGGTSSGISSIVNPDGTVRSNGTFSDKTINIWFLGNYAKPPTSSNTIITLLPGMTYFVNDVVLYFLDNDGTGQAIEGKYTVDANVYPDGIKVTGARHVSVKTGTTLTNKIYYPRVLLGDKDTGWEPYRGHTATITADRPLTKWDKLTCRDGVWGWAYGGAICRLTGTSEIKSVGQYAYSIPGKMLKHSHISCSHYPYSGKEINDDSVLTYMGTGFFIWIYDRRFSDKVENTFDIDGFKTFLTECDTSGTPVTACYQLATEEWVPLSAAEQAAMNALCSYAGTTHIWTDDPLQPVISLDYTVDTVKYIGALEDRIAALETAQAQTTAAFSYLPPEIQAAMIENETRDLLSTI</sequence>
<evidence type="ECO:0000313" key="1">
    <source>
        <dbReference type="EMBL" id="ANU74445.1"/>
    </source>
</evidence>
<organism evidence="1 2">
    <name type="scientific">Blautia pseudococcoides</name>
    <dbReference type="NCBI Taxonomy" id="1796616"/>
    <lineage>
        <taxon>Bacteria</taxon>
        <taxon>Bacillati</taxon>
        <taxon>Bacillota</taxon>
        <taxon>Clostridia</taxon>
        <taxon>Lachnospirales</taxon>
        <taxon>Lachnospiraceae</taxon>
        <taxon>Blautia</taxon>
    </lineage>
</organism>
<dbReference type="KEGG" id="byl:A4V09_00820"/>
<dbReference type="RefSeq" id="WP_065540678.1">
    <property type="nucleotide sequence ID" value="NZ_CP015405.2"/>
</dbReference>
<evidence type="ECO:0008006" key="3">
    <source>
        <dbReference type="Google" id="ProtNLM"/>
    </source>
</evidence>
<keyword evidence="2" id="KW-1185">Reference proteome</keyword>
<protein>
    <recommendedName>
        <fullName evidence="3">BppU N-terminal domain-containing protein</fullName>
    </recommendedName>
</protein>
<name>A0A1C7I4E7_9FIRM</name>
<accession>A0A1C7I4E7</accession>
<proteinExistence type="predicted"/>
<dbReference type="Proteomes" id="UP000092574">
    <property type="component" value="Chromosome"/>
</dbReference>
<dbReference type="AlphaFoldDB" id="A0A1C7I4E7"/>
<gene>
    <name evidence="1" type="ORF">A4V09_00820</name>
</gene>
<reference evidence="1" key="1">
    <citation type="submission" date="2017-04" db="EMBL/GenBank/DDBJ databases">
        <title>Complete Genome Sequences of Twelve Strains of a Stable Defined Moderately Diverse Mouse Microbiota 2 (sDMDMm2).</title>
        <authorList>
            <person name="Uchimura Y."/>
            <person name="Wyss M."/>
            <person name="Brugiroux S."/>
            <person name="Limenitakis J.P."/>
            <person name="Stecher B."/>
            <person name="McCoy K.D."/>
            <person name="Macpherson A.J."/>
        </authorList>
    </citation>
    <scope>NUCLEOTIDE SEQUENCE</scope>
    <source>
        <strain evidence="1">YL58</strain>
    </source>
</reference>